<dbReference type="InterPro" id="IPR029016">
    <property type="entry name" value="GAF-like_dom_sf"/>
</dbReference>
<name>A0A6I4HUD2_ACIBA</name>
<accession>A0A6I4HUD2</accession>
<feature type="non-terminal residue" evidence="1">
    <location>
        <position position="68"/>
    </location>
</feature>
<reference evidence="1 2" key="1">
    <citation type="submission" date="2019-11" db="EMBL/GenBank/DDBJ databases">
        <title>Multidrug-resistant Acinetobacter baumannii moving toward extensively drug-resistant over fifteen years in South of Brazil.</title>
        <authorList>
            <person name="Fedrigo N.H."/>
            <person name="Cerdeira L."/>
            <person name="Fuga B."/>
            <person name="Marini P.V.B."/>
            <person name="Shinohara D.R."/>
            <person name="Carrara-Marroni F.E."/>
            <person name="Lincopan N."/>
            <person name="Tognim M.C.B."/>
        </authorList>
    </citation>
    <scope>NUCLEOTIDE SEQUENCE [LARGE SCALE GENOMIC DNA]</scope>
    <source>
        <strain evidence="1 2">Ac576</strain>
    </source>
</reference>
<feature type="non-terminal residue" evidence="1">
    <location>
        <position position="1"/>
    </location>
</feature>
<dbReference type="Gene3D" id="3.30.450.40">
    <property type="match status" value="1"/>
</dbReference>
<dbReference type="EMBL" id="WPIP01000933">
    <property type="protein sequence ID" value="MVM94540.1"/>
    <property type="molecule type" value="Genomic_DNA"/>
</dbReference>
<gene>
    <name evidence="1" type="ORF">GNY86_23700</name>
</gene>
<dbReference type="Proteomes" id="UP000439424">
    <property type="component" value="Unassembled WGS sequence"/>
</dbReference>
<evidence type="ECO:0000313" key="2">
    <source>
        <dbReference type="Proteomes" id="UP000439424"/>
    </source>
</evidence>
<comment type="caution">
    <text evidence="1">The sequence shown here is derived from an EMBL/GenBank/DDBJ whole genome shotgun (WGS) entry which is preliminary data.</text>
</comment>
<dbReference type="AlphaFoldDB" id="A0A6I4HUD2"/>
<evidence type="ECO:0000313" key="1">
    <source>
        <dbReference type="EMBL" id="MVM94540.1"/>
    </source>
</evidence>
<proteinExistence type="predicted"/>
<protein>
    <submittedName>
        <fullName evidence="1">IclR family transcriptional regulator</fullName>
    </submittedName>
</protein>
<dbReference type="SUPFAM" id="SSF55781">
    <property type="entry name" value="GAF domain-like"/>
    <property type="match status" value="1"/>
</dbReference>
<organism evidence="1 2">
    <name type="scientific">Acinetobacter baumannii</name>
    <dbReference type="NCBI Taxonomy" id="470"/>
    <lineage>
        <taxon>Bacteria</taxon>
        <taxon>Pseudomonadati</taxon>
        <taxon>Pseudomonadota</taxon>
        <taxon>Gammaproteobacteria</taxon>
        <taxon>Moraxellales</taxon>
        <taxon>Moraxellaceae</taxon>
        <taxon>Acinetobacter</taxon>
        <taxon>Acinetobacter calcoaceticus/baumannii complex</taxon>
    </lineage>
</organism>
<sequence>GRLFASYLPEHFIRPLLEAEWQKHQELGLNIAPHNWEEFLELKETIRQQQMSAAKGDLLTGINAVGLP</sequence>